<dbReference type="EMBL" id="JAEVFJ010000065">
    <property type="protein sequence ID" value="KAH8077252.1"/>
    <property type="molecule type" value="Genomic_DNA"/>
</dbReference>
<evidence type="ECO:0000313" key="1">
    <source>
        <dbReference type="EMBL" id="KAH8077252.1"/>
    </source>
</evidence>
<accession>A0A8K0XK96</accession>
<comment type="caution">
    <text evidence="1">The sequence shown here is derived from an EMBL/GenBank/DDBJ whole genome shotgun (WGS) entry which is preliminary data.</text>
</comment>
<name>A0A8K0XK96_9AGAR</name>
<sequence length="541" mass="60999">MGLSRNDDGVSINLCATLSESQASNEHLNKTAFHPPCIITHIHDLPDDVLIAIFLAYRAQCKSYMTRAHKPRCQPYDHFVIAHICRRWMHLSQSTTRFWQWITTIGSTTFADVCLERSKDAPLVVDARGLHTRDSKYGYTPSRLQEWMSNGLLPHAARIQDLTLDFWTLGDWDVGMRLLRNTTSLKSLTLFPLPGKERVADVEPVILQSLQVYRIHHFVQEALAAVPITPALSASLVHLQITMQNPNIPTSSLKPFLEMSTLLGVLRALPLLQILDLRHLNLVNSLPSRALESVSLPSLQILHILFAHGSIDLLMSLLDHIDFPENTCVKLEWVIQRHPRRDDFPKTCTRFMSFIRSKLWPEGSAGVPMRHLSLYKSFRLSTLKLGACCPGNVGHCKTHNCCGPARLDMLLHGQSIFLFGLIQCLPLKDVEVLRISSSRPIRGEPRHPISDQMSKFRVPYPNHAWLIKALEALLAPPWTSATVSTPSEQPLTQVPHDDRPSSYFILFPNLTTFHIGSSTIILERAQQGSASIPNNCSLEQY</sequence>
<organism evidence="1 2">
    <name type="scientific">Cristinia sonorae</name>
    <dbReference type="NCBI Taxonomy" id="1940300"/>
    <lineage>
        <taxon>Eukaryota</taxon>
        <taxon>Fungi</taxon>
        <taxon>Dikarya</taxon>
        <taxon>Basidiomycota</taxon>
        <taxon>Agaricomycotina</taxon>
        <taxon>Agaricomycetes</taxon>
        <taxon>Agaricomycetidae</taxon>
        <taxon>Agaricales</taxon>
        <taxon>Pleurotineae</taxon>
        <taxon>Stephanosporaceae</taxon>
        <taxon>Cristinia</taxon>
    </lineage>
</organism>
<gene>
    <name evidence="1" type="ORF">BXZ70DRAFT_962867</name>
</gene>
<evidence type="ECO:0000313" key="2">
    <source>
        <dbReference type="Proteomes" id="UP000813824"/>
    </source>
</evidence>
<proteinExistence type="predicted"/>
<dbReference type="Proteomes" id="UP000813824">
    <property type="component" value="Unassembled WGS sequence"/>
</dbReference>
<keyword evidence="2" id="KW-1185">Reference proteome</keyword>
<dbReference type="OrthoDB" id="3161147at2759"/>
<protein>
    <recommendedName>
        <fullName evidence="3">F-box domain-containing protein</fullName>
    </recommendedName>
</protein>
<reference evidence="1" key="1">
    <citation type="journal article" date="2021" name="New Phytol.">
        <title>Evolutionary innovations through gain and loss of genes in the ectomycorrhizal Boletales.</title>
        <authorList>
            <person name="Wu G."/>
            <person name="Miyauchi S."/>
            <person name="Morin E."/>
            <person name="Kuo A."/>
            <person name="Drula E."/>
            <person name="Varga T."/>
            <person name="Kohler A."/>
            <person name="Feng B."/>
            <person name="Cao Y."/>
            <person name="Lipzen A."/>
            <person name="Daum C."/>
            <person name="Hundley H."/>
            <person name="Pangilinan J."/>
            <person name="Johnson J."/>
            <person name="Barry K."/>
            <person name="LaButti K."/>
            <person name="Ng V."/>
            <person name="Ahrendt S."/>
            <person name="Min B."/>
            <person name="Choi I.G."/>
            <person name="Park H."/>
            <person name="Plett J.M."/>
            <person name="Magnuson J."/>
            <person name="Spatafora J.W."/>
            <person name="Nagy L.G."/>
            <person name="Henrissat B."/>
            <person name="Grigoriev I.V."/>
            <person name="Yang Z.L."/>
            <person name="Xu J."/>
            <person name="Martin F.M."/>
        </authorList>
    </citation>
    <scope>NUCLEOTIDE SEQUENCE</scope>
    <source>
        <strain evidence="1">KKN 215</strain>
    </source>
</reference>
<evidence type="ECO:0008006" key="3">
    <source>
        <dbReference type="Google" id="ProtNLM"/>
    </source>
</evidence>
<dbReference type="AlphaFoldDB" id="A0A8K0XK96"/>